<protein>
    <submittedName>
        <fullName evidence="2">Uncharacterized protein</fullName>
    </submittedName>
</protein>
<evidence type="ECO:0000313" key="3">
    <source>
        <dbReference type="Proteomes" id="UP000729402"/>
    </source>
</evidence>
<dbReference type="EMBL" id="JAAALK010000288">
    <property type="protein sequence ID" value="KAG8054976.1"/>
    <property type="molecule type" value="Genomic_DNA"/>
</dbReference>
<reference evidence="2" key="2">
    <citation type="submission" date="2021-02" db="EMBL/GenBank/DDBJ databases">
        <authorList>
            <person name="Kimball J.A."/>
            <person name="Haas M.W."/>
            <person name="Macchietto M."/>
            <person name="Kono T."/>
            <person name="Duquette J."/>
            <person name="Shao M."/>
        </authorList>
    </citation>
    <scope>NUCLEOTIDE SEQUENCE</scope>
    <source>
        <tissue evidence="2">Fresh leaf tissue</tissue>
    </source>
</reference>
<keyword evidence="3" id="KW-1185">Reference proteome</keyword>
<evidence type="ECO:0000313" key="2">
    <source>
        <dbReference type="EMBL" id="KAG8054976.1"/>
    </source>
</evidence>
<feature type="compositionally biased region" description="Basic and acidic residues" evidence="1">
    <location>
        <begin position="132"/>
        <end position="145"/>
    </location>
</feature>
<comment type="caution">
    <text evidence="2">The sequence shown here is derived from an EMBL/GenBank/DDBJ whole genome shotgun (WGS) entry which is preliminary data.</text>
</comment>
<sequence length="171" mass="19362">MLYKMSYKGSFVTKIFTMRSFYIHDLFVCVIPLGFPPRRHVALPPSTLPLHPPPAARLRLYCHVLPPSHDTFPRSRCCTPAHGFAFSSALRLHSMCTAENLAHPRQRTPNTPRLPYTSRRCRSYHPTPLKPPLKEEAEGREREEVADAEDDNGELVVAKLGEQTGKGKVVF</sequence>
<accession>A0A8J5VD27</accession>
<proteinExistence type="predicted"/>
<reference evidence="2" key="1">
    <citation type="journal article" date="2021" name="bioRxiv">
        <title>Whole Genome Assembly and Annotation of Northern Wild Rice, Zizania palustris L., Supports a Whole Genome Duplication in the Zizania Genus.</title>
        <authorList>
            <person name="Haas M."/>
            <person name="Kono T."/>
            <person name="Macchietto M."/>
            <person name="Millas R."/>
            <person name="McGilp L."/>
            <person name="Shao M."/>
            <person name="Duquette J."/>
            <person name="Hirsch C.N."/>
            <person name="Kimball J."/>
        </authorList>
    </citation>
    <scope>NUCLEOTIDE SEQUENCE</scope>
    <source>
        <tissue evidence="2">Fresh leaf tissue</tissue>
    </source>
</reference>
<evidence type="ECO:0000256" key="1">
    <source>
        <dbReference type="SAM" id="MobiDB-lite"/>
    </source>
</evidence>
<dbReference type="AlphaFoldDB" id="A0A8J5VD27"/>
<organism evidence="2 3">
    <name type="scientific">Zizania palustris</name>
    <name type="common">Northern wild rice</name>
    <dbReference type="NCBI Taxonomy" id="103762"/>
    <lineage>
        <taxon>Eukaryota</taxon>
        <taxon>Viridiplantae</taxon>
        <taxon>Streptophyta</taxon>
        <taxon>Embryophyta</taxon>
        <taxon>Tracheophyta</taxon>
        <taxon>Spermatophyta</taxon>
        <taxon>Magnoliopsida</taxon>
        <taxon>Liliopsida</taxon>
        <taxon>Poales</taxon>
        <taxon>Poaceae</taxon>
        <taxon>BOP clade</taxon>
        <taxon>Oryzoideae</taxon>
        <taxon>Oryzeae</taxon>
        <taxon>Zizaniinae</taxon>
        <taxon>Zizania</taxon>
    </lineage>
</organism>
<gene>
    <name evidence="2" type="ORF">GUJ93_ZPchr0001g29655</name>
</gene>
<name>A0A8J5VD27_ZIZPA</name>
<feature type="region of interest" description="Disordered" evidence="1">
    <location>
        <begin position="103"/>
        <end position="153"/>
    </location>
</feature>
<dbReference type="Proteomes" id="UP000729402">
    <property type="component" value="Unassembled WGS sequence"/>
</dbReference>